<organism evidence="3 4">
    <name type="scientific">Acidovorax lacteus</name>
    <dbReference type="NCBI Taxonomy" id="1924988"/>
    <lineage>
        <taxon>Bacteria</taxon>
        <taxon>Pseudomonadati</taxon>
        <taxon>Pseudomonadota</taxon>
        <taxon>Betaproteobacteria</taxon>
        <taxon>Burkholderiales</taxon>
        <taxon>Comamonadaceae</taxon>
        <taxon>Acidovorax</taxon>
    </lineage>
</organism>
<dbReference type="Pfam" id="PF03537">
    <property type="entry name" value="Glyco_hydro_114"/>
    <property type="match status" value="1"/>
</dbReference>
<keyword evidence="4" id="KW-1185">Reference proteome</keyword>
<accession>A0ABP8L0R9</accession>
<evidence type="ECO:0000259" key="2">
    <source>
        <dbReference type="Pfam" id="PF03537"/>
    </source>
</evidence>
<evidence type="ECO:0000313" key="3">
    <source>
        <dbReference type="EMBL" id="GAA4420089.1"/>
    </source>
</evidence>
<protein>
    <submittedName>
        <fullName evidence="3">Bifunctional glycoside hydrolase 114/ polysaccharide deacetylase family protein</fullName>
    </submittedName>
</protein>
<feature type="domain" description="Glycoside-hydrolase family GH114 TIM-barrel" evidence="2">
    <location>
        <begin position="53"/>
        <end position="270"/>
    </location>
</feature>
<keyword evidence="3" id="KW-0378">Hydrolase</keyword>
<dbReference type="InterPro" id="IPR017853">
    <property type="entry name" value="GH"/>
</dbReference>
<dbReference type="InterPro" id="IPR016925">
    <property type="entry name" value="UCP029570"/>
</dbReference>
<dbReference type="EMBL" id="BAABEX010000007">
    <property type="protein sequence ID" value="GAA4420089.1"/>
    <property type="molecule type" value="Genomic_DNA"/>
</dbReference>
<dbReference type="CDD" id="cd10922">
    <property type="entry name" value="CE4_PelA_like_C"/>
    <property type="match status" value="1"/>
</dbReference>
<dbReference type="PANTHER" id="PTHR35882:SF2">
    <property type="entry name" value="PELA"/>
    <property type="match status" value="1"/>
</dbReference>
<dbReference type="Gene3D" id="3.20.20.70">
    <property type="entry name" value="Aldolase class I"/>
    <property type="match status" value="1"/>
</dbReference>
<name>A0ABP8L0R9_9BURK</name>
<dbReference type="Gene3D" id="3.20.20.370">
    <property type="entry name" value="Glycoside hydrolase/deacetylase"/>
    <property type="match status" value="1"/>
</dbReference>
<dbReference type="InterPro" id="IPR013785">
    <property type="entry name" value="Aldolase_TIM"/>
</dbReference>
<dbReference type="RefSeq" id="WP_345061240.1">
    <property type="nucleotide sequence ID" value="NZ_BAABEX010000007.1"/>
</dbReference>
<reference evidence="4" key="1">
    <citation type="journal article" date="2019" name="Int. J. Syst. Evol. Microbiol.">
        <title>The Global Catalogue of Microorganisms (GCM) 10K type strain sequencing project: providing services to taxonomists for standard genome sequencing and annotation.</title>
        <authorList>
            <consortium name="The Broad Institute Genomics Platform"/>
            <consortium name="The Broad Institute Genome Sequencing Center for Infectious Disease"/>
            <person name="Wu L."/>
            <person name="Ma J."/>
        </authorList>
    </citation>
    <scope>NUCLEOTIDE SEQUENCE [LARGE SCALE GENOMIC DNA]</scope>
    <source>
        <strain evidence="4">JCM 31890</strain>
    </source>
</reference>
<dbReference type="SUPFAM" id="SSF51445">
    <property type="entry name" value="(Trans)glycosidases"/>
    <property type="match status" value="1"/>
</dbReference>
<sequence>MRSLKRLLWALMGAAGLGLWPAAQAQPLGTPAVALYYGHSIPLTEWRAFDIVVVEADHGHDPKTWRERGLELYAYASVAEAHPSRPYHARIPTAWKMARNGAWRTDVIDQTPAEWPEFFANEVVGPLWAKGYRGFFLDTLDSYRLAQQFDEAAQQDGLVRLLETLHRRFPGIRLILNRGFEILPRVPGKVQMVAAESLYRRWNAEAQRYEEVPENDRAWLLQQLRTAKEQHGIPGLVIDYVPPHQRELTRQTAEQIRSHGLTPWVTDSQLHTIGMGAIEPVPRRILILYSSAESPALRYSNPHRYLQMPLNHLGYVVDYADAREPLPEGVLADRYAGVVTWFSGFLPEPHRRPLSRWLQARMGEGMPLAILGDLGLAPDRALAQRLGLQVGAEAPRSPLRILRQDPMMGFEMPLENLEQADPFRLDNAVGREARSLLQLRDAKGQEYTGAAITPWGGLALDPYVLAKVPGTDFARWVIDPFAFVTQALRLQPLPVPDITTENGRRLLLVHIDGDGFPSRAEFAGSPLAPAVLLQEVLERYKLPTAMSVVEGETAPHGLHPADSKEMEDIARRMFRLPHVEVASHSFAHPYLWDPSRPHGRFLEDPRLPQHLPLPGYKMDLTREIVGSSQYINERLAPPGKKVKIMLWSGDTAPNARALAITEDAGLLNMNGGDTTITKANPSITAIGAHGLLMDGQLQVYAPITNENLYTNLWRGPFYGFERVLETFEMTDKPRRIKPVGIYYHTYSASKRAGLRALHTVYNWALSQPLHPIFASEFIHKVRDFHGYALAKEGGGWRVRGDGHLRTLRLPSALGTPTLGQSRNVAGFAPGAEGVYAHLASPSAWFVSRPTQEPPTGPYLTEANARLVGWKTSDGGRRVEAQFRGHGPIEVSFAGMTGCSALADQRPIAPTPLPKAQASSVPGQVSFRIPHAAAQIVLQCASR</sequence>
<gene>
    <name evidence="3" type="ORF">GCM10023090_07180</name>
</gene>
<evidence type="ECO:0000256" key="1">
    <source>
        <dbReference type="SAM" id="SignalP"/>
    </source>
</evidence>
<dbReference type="GO" id="GO:0016787">
    <property type="term" value="F:hydrolase activity"/>
    <property type="evidence" value="ECO:0007669"/>
    <property type="project" value="UniProtKB-KW"/>
</dbReference>
<dbReference type="PIRSF" id="PIRSF029570">
    <property type="entry name" value="UCP029570"/>
    <property type="match status" value="1"/>
</dbReference>
<dbReference type="Proteomes" id="UP001501788">
    <property type="component" value="Unassembled WGS sequence"/>
</dbReference>
<dbReference type="PANTHER" id="PTHR35882">
    <property type="entry name" value="PELA"/>
    <property type="match status" value="1"/>
</dbReference>
<dbReference type="InterPro" id="IPR004352">
    <property type="entry name" value="GH114_TIM-barrel"/>
</dbReference>
<evidence type="ECO:0000313" key="4">
    <source>
        <dbReference type="Proteomes" id="UP001501788"/>
    </source>
</evidence>
<feature type="chain" id="PRO_5046853865" evidence="1">
    <location>
        <begin position="26"/>
        <end position="942"/>
    </location>
</feature>
<feature type="signal peptide" evidence="1">
    <location>
        <begin position="1"/>
        <end position="25"/>
    </location>
</feature>
<keyword evidence="1" id="KW-0732">Signal</keyword>
<proteinExistence type="predicted"/>
<comment type="caution">
    <text evidence="3">The sequence shown here is derived from an EMBL/GenBank/DDBJ whole genome shotgun (WGS) entry which is preliminary data.</text>
</comment>